<evidence type="ECO:0000313" key="1">
    <source>
        <dbReference type="EMBL" id="CEJ75415.1"/>
    </source>
</evidence>
<dbReference type="EMBL" id="LN680000">
    <property type="protein sequence ID" value="CEJ75415.1"/>
    <property type="molecule type" value="Genomic_DNA"/>
</dbReference>
<protein>
    <submittedName>
        <fullName evidence="1">Transcriptional regulator, Phage-type</fullName>
    </submittedName>
</protein>
<keyword evidence="1" id="KW-0614">Plasmid</keyword>
<dbReference type="Proteomes" id="UP000032811">
    <property type="component" value="Plasmid pCS2"/>
</dbReference>
<proteinExistence type="predicted"/>
<dbReference type="GeneID" id="97539281"/>
<evidence type="ECO:0000313" key="2">
    <source>
        <dbReference type="Proteomes" id="UP000032811"/>
    </source>
</evidence>
<keyword evidence="2" id="KW-1185">Reference proteome</keyword>
<geneLocation type="plasmid" evidence="1 2">
    <name>pCS2</name>
</geneLocation>
<organism evidence="1 2">
    <name type="scientific">Paraclostridium sordellii</name>
    <name type="common">Clostridium sordellii</name>
    <dbReference type="NCBI Taxonomy" id="1505"/>
    <lineage>
        <taxon>Bacteria</taxon>
        <taxon>Bacillati</taxon>
        <taxon>Bacillota</taxon>
        <taxon>Clostridia</taxon>
        <taxon>Peptostreptococcales</taxon>
        <taxon>Peptostreptococcaceae</taxon>
        <taxon>Paraclostridium</taxon>
    </lineage>
</organism>
<reference evidence="1 2" key="1">
    <citation type="submission" date="2014-11" db="EMBL/GenBank/DDBJ databases">
        <authorList>
            <person name="Aslett M.A."/>
            <person name="De Silva N."/>
        </authorList>
    </citation>
    <scope>NUCLEOTIDE SEQUENCE [LARGE SCALE GENOMIC DNA]</scope>
    <source>
        <strain evidence="1 2">ATCC9714</strain>
        <plasmid evidence="1 2">pCS2</plasmid>
    </source>
</reference>
<name>A0ABP1XVT4_PARSO</name>
<sequence>MNNNQLNNNLQQPNYLICTLHGFNNFLIYDNKPYIVNNKLIKSIYIYNDLKQMKVELQKDITYTGNEKEIENYLYHLCFNLIVKTEVCYSFPVYTIDVIYENNKDMVIKDSLNLNDTIQIIRSFPGDYVYNLITKSPTNIEENFMKYERIFKTLHNPNIIAQFMSLYQFLMELLQGNKSYPSQKSVTDYLKDNKDKYSFLYFKPTRKQGCHYDEDCFTYIRNEIGHCEETNDLNLYKQLGHQVKQELIKNLIIVLNDVIIDNFN</sequence>
<dbReference type="RefSeq" id="WP_057544293.1">
    <property type="nucleotide sequence ID" value="NZ_CDNJ01000001.1"/>
</dbReference>
<gene>
    <name evidence="1" type="ORF">ATCC9714_PCS200081</name>
</gene>
<accession>A0ABP1XVT4</accession>